<protein>
    <submittedName>
        <fullName evidence="1">Uncharacterized protein</fullName>
    </submittedName>
</protein>
<dbReference type="GO" id="GO:0051536">
    <property type="term" value="F:iron-sulfur cluster binding"/>
    <property type="evidence" value="ECO:0007669"/>
    <property type="project" value="InterPro"/>
</dbReference>
<dbReference type="AlphaFoldDB" id="W2V0M8"/>
<reference evidence="1 2" key="1">
    <citation type="journal article" date="2013" name="PLoS ONE">
        <title>Bacterial endosymbiosis in a chordate host: long-term co-evolution and conservation of secondary metabolism.</title>
        <authorList>
            <person name="Kwan J.C."/>
            <person name="Schmidt E.W."/>
        </authorList>
    </citation>
    <scope>NUCLEOTIDE SEQUENCE [LARGE SCALE GENOMIC DNA]</scope>
    <source>
        <strain evidence="2">L6</strain>
    </source>
</reference>
<sequence>MNLNFNVSFNELYTVSGIHKINTLFNQTTSNSESLTALAVKLEEFIINLFGIGEHYVKIQKKIENALILNKCKQQFVKKNKYIEIDDTEFEQVKKEIEQTLQSNQITDIKLAKNIIHWMSNTDKYKSQLLLAQQYISYSIKHKKHPVLTKLPIKLNYSIPFQKNGQQGILHAHKNNDLLCSGNKIKIRDRFNYTNKDPSTEEAISESKYCLICHIRKKDSCSTGYYKKSQLQQSEVGTPLTGCPLQQKISEAHELLNQGHLVAAFILIMIDNPMCAATGQHICNECKISCIFQKQTPVDIPQVESYILQCILSLNYGFEIYSLLSKWNPLRISQPLPKEYNGQNILISGMGPAGFTLAYYLSNAGCNIVGIDGIKIEPLTYDLVGQYDKKLDQKLGFQPIKHIHDHFSDLQKRIIYGFGGVMEYGITSRWNKNLLLVIRLLLERRNNFLLKSGITLNNYNYTQIKNLGFHHVALTSGAGNPRYIDLETIH</sequence>
<proteinExistence type="predicted"/>
<keyword evidence="2" id="KW-1185">Reference proteome</keyword>
<name>W2V0M8_9RICK</name>
<accession>W2V0M8</accession>
<gene>
    <name evidence="1" type="ORF">P857_825</name>
</gene>
<dbReference type="Gene3D" id="1.10.1060.10">
    <property type="entry name" value="Alpha-helical ferredoxin"/>
    <property type="match status" value="1"/>
</dbReference>
<evidence type="ECO:0000313" key="1">
    <source>
        <dbReference type="EMBL" id="ETO91655.1"/>
    </source>
</evidence>
<comment type="caution">
    <text evidence="1">The sequence shown here is derived from an EMBL/GenBank/DDBJ whole genome shotgun (WGS) entry which is preliminary data.</text>
</comment>
<dbReference type="InterPro" id="IPR009051">
    <property type="entry name" value="Helical_ferredxn"/>
</dbReference>
<evidence type="ECO:0000313" key="2">
    <source>
        <dbReference type="Proteomes" id="UP000018951"/>
    </source>
</evidence>
<organism evidence="1 2">
    <name type="scientific">Candidatus Xenolissoclinum pacificiensis L6</name>
    <dbReference type="NCBI Taxonomy" id="1401685"/>
    <lineage>
        <taxon>Bacteria</taxon>
        <taxon>Pseudomonadati</taxon>
        <taxon>Pseudomonadota</taxon>
        <taxon>Alphaproteobacteria</taxon>
        <taxon>Rickettsiales</taxon>
        <taxon>Anaplasmataceae</taxon>
        <taxon>Candidatus Xenolissoclinum</taxon>
    </lineage>
</organism>
<dbReference type="EMBL" id="AXCJ01000001">
    <property type="protein sequence ID" value="ETO91655.1"/>
    <property type="molecule type" value="Genomic_DNA"/>
</dbReference>
<dbReference type="Proteomes" id="UP000018951">
    <property type="component" value="Unassembled WGS sequence"/>
</dbReference>
<dbReference type="STRING" id="1401685.P857_825"/>
<dbReference type="PATRIC" id="fig|1401685.3.peg.57"/>